<dbReference type="OrthoDB" id="200571at2157"/>
<accession>A0A1I6HAF8</accession>
<dbReference type="AlphaFoldDB" id="A0A1I6HAF8"/>
<proteinExistence type="predicted"/>
<sequence length="241" mass="26448">MTDGIDFDVTDAAAVAEKRDEVVAAVESHAGRIARELAILQGGDYGRRALDTDRGTWTVKYEGGALQFLLFEGSGGEETYVVSTKRPPDPEDLASAMRDYEAFVAAYNAHVESLSGVLDDVSIDFPEPRDTSDVVAERDRVLDRIREVCNEIAVQLYRYDGTDYGTFATTVSGTRWELKRERDRASYLRAGGEGGTYLLSQYEPPAAPDVRRLVGEFGGFVDAYNDSVEELESDLGGVSFS</sequence>
<dbReference type="RefSeq" id="WP_089879999.1">
    <property type="nucleotide sequence ID" value="NZ_FOYS01000003.1"/>
</dbReference>
<dbReference type="Proteomes" id="UP000243250">
    <property type="component" value="Unassembled WGS sequence"/>
</dbReference>
<keyword evidence="3" id="KW-1185">Reference proteome</keyword>
<evidence type="ECO:0000313" key="2">
    <source>
        <dbReference type="EMBL" id="SFR51301.1"/>
    </source>
</evidence>
<evidence type="ECO:0000313" key="3">
    <source>
        <dbReference type="Proteomes" id="UP000243250"/>
    </source>
</evidence>
<dbReference type="Pfam" id="PF26420">
    <property type="entry name" value="Halo_prof"/>
    <property type="match status" value="2"/>
</dbReference>
<dbReference type="EMBL" id="FOYS01000003">
    <property type="protein sequence ID" value="SFR51301.1"/>
    <property type="molecule type" value="Genomic_DNA"/>
</dbReference>
<organism evidence="2 3">
    <name type="scientific">Halogeometricum limi</name>
    <dbReference type="NCBI Taxonomy" id="555875"/>
    <lineage>
        <taxon>Archaea</taxon>
        <taxon>Methanobacteriati</taxon>
        <taxon>Methanobacteriota</taxon>
        <taxon>Stenosarchaea group</taxon>
        <taxon>Halobacteria</taxon>
        <taxon>Halobacteriales</taxon>
        <taxon>Haloferacaceae</taxon>
        <taxon>Halogeometricum</taxon>
    </lineage>
</organism>
<name>A0A1I6HAF8_9EURY</name>
<gene>
    <name evidence="2" type="ORF">SAMN04488124_1969</name>
</gene>
<protein>
    <recommendedName>
        <fullName evidence="1">Profilin fold domain-containing protein</fullName>
    </recommendedName>
</protein>
<feature type="domain" description="Profilin fold" evidence="1">
    <location>
        <begin position="133"/>
        <end position="226"/>
    </location>
</feature>
<dbReference type="InterPro" id="IPR058872">
    <property type="entry name" value="Halo_prof"/>
</dbReference>
<evidence type="ECO:0000259" key="1">
    <source>
        <dbReference type="Pfam" id="PF26420"/>
    </source>
</evidence>
<feature type="domain" description="Profilin fold" evidence="1">
    <location>
        <begin position="15"/>
        <end position="108"/>
    </location>
</feature>
<reference evidence="3" key="1">
    <citation type="submission" date="2016-10" db="EMBL/GenBank/DDBJ databases">
        <authorList>
            <person name="Varghese N."/>
            <person name="Submissions S."/>
        </authorList>
    </citation>
    <scope>NUCLEOTIDE SEQUENCE [LARGE SCALE GENOMIC DNA]</scope>
    <source>
        <strain evidence="3">CGMCC 1.8711</strain>
    </source>
</reference>